<feature type="region of interest" description="Disordered" evidence="1">
    <location>
        <begin position="41"/>
        <end position="65"/>
    </location>
</feature>
<evidence type="ECO:0000313" key="3">
    <source>
        <dbReference type="EMBL" id="AEG32437.1"/>
    </source>
</evidence>
<feature type="signal peptide" evidence="2">
    <location>
        <begin position="1"/>
        <end position="21"/>
    </location>
</feature>
<keyword evidence="2" id="KW-0732">Signal</keyword>
<reference evidence="3 4" key="1">
    <citation type="submission" date="2011-05" db="EMBL/GenBank/DDBJ databases">
        <title>Complete sequence of Thioalkalimicrobium cyclicum ALM1.</title>
        <authorList>
            <consortium name="US DOE Joint Genome Institute"/>
            <person name="Lucas S."/>
            <person name="Han J."/>
            <person name="Lapidus A."/>
            <person name="Cheng J.-F."/>
            <person name="Goodwin L."/>
            <person name="Pitluck S."/>
            <person name="Peters L."/>
            <person name="Mikhailova N."/>
            <person name="Davenport K."/>
            <person name="Han C."/>
            <person name="Tapia R."/>
            <person name="Land M."/>
            <person name="Hauser L."/>
            <person name="Kyrpides N."/>
            <person name="Ivanova N."/>
            <person name="Pagani I."/>
            <person name="Kappler U."/>
            <person name="Woyke T."/>
        </authorList>
    </citation>
    <scope>NUCLEOTIDE SEQUENCE [LARGE SCALE GENOMIC DNA]</scope>
    <source>
        <strain evidence="4">DSM 14477 / JCM 11371 / ALM1</strain>
    </source>
</reference>
<evidence type="ECO:0000256" key="1">
    <source>
        <dbReference type="SAM" id="MobiDB-lite"/>
    </source>
</evidence>
<gene>
    <name evidence="3" type="ordered locus">Thicy_1680</name>
</gene>
<keyword evidence="4" id="KW-1185">Reference proteome</keyword>
<dbReference type="HOGENOM" id="CLU_1926608_0_0_6"/>
<dbReference type="AlphaFoldDB" id="F6DBN5"/>
<sequence length="139" mass="16136">MKRLFLVWSLIFSFISVPNLALIHDVAHPFHAHLHDENHHSEWGHQSHHGHHFHHSSSQQLEQHTDHHRHEMSGFHYALETWLCELYDLASAHFIAKCNNPAPQVIHLASAIDLPTWVQVYSPGFYPNFWGRAPPVSLI</sequence>
<dbReference type="EMBL" id="CP002776">
    <property type="protein sequence ID" value="AEG32437.1"/>
    <property type="molecule type" value="Genomic_DNA"/>
</dbReference>
<accession>F6DBN5</accession>
<dbReference type="eggNOG" id="ENOG502ZSC6">
    <property type="taxonomic scope" value="Bacteria"/>
</dbReference>
<protein>
    <submittedName>
        <fullName evidence="3">Uncharacterized protein</fullName>
    </submittedName>
</protein>
<evidence type="ECO:0000256" key="2">
    <source>
        <dbReference type="SAM" id="SignalP"/>
    </source>
</evidence>
<dbReference type="STRING" id="717773.Thicy_1680"/>
<name>F6DBN5_THICA</name>
<feature type="chain" id="PRO_5003333063" evidence="2">
    <location>
        <begin position="22"/>
        <end position="139"/>
    </location>
</feature>
<dbReference type="KEGG" id="tcy:Thicy_1680"/>
<dbReference type="Proteomes" id="UP000009232">
    <property type="component" value="Chromosome"/>
</dbReference>
<feature type="compositionally biased region" description="Basic residues" evidence="1">
    <location>
        <begin position="46"/>
        <end position="55"/>
    </location>
</feature>
<dbReference type="RefSeq" id="WP_013836206.1">
    <property type="nucleotide sequence ID" value="NC_015581.1"/>
</dbReference>
<organism evidence="3 4">
    <name type="scientific">Thiomicrospira cyclica (strain DSM 14477 / JCM 11371 / ALM1)</name>
    <name type="common">Thioalkalimicrobium cyclicum</name>
    <dbReference type="NCBI Taxonomy" id="717773"/>
    <lineage>
        <taxon>Bacteria</taxon>
        <taxon>Pseudomonadati</taxon>
        <taxon>Pseudomonadota</taxon>
        <taxon>Gammaproteobacteria</taxon>
        <taxon>Thiotrichales</taxon>
        <taxon>Piscirickettsiaceae</taxon>
        <taxon>Thiomicrospira</taxon>
    </lineage>
</organism>
<evidence type="ECO:0000313" key="4">
    <source>
        <dbReference type="Proteomes" id="UP000009232"/>
    </source>
</evidence>
<dbReference type="OrthoDB" id="5616167at2"/>
<proteinExistence type="predicted"/>